<dbReference type="InterPro" id="IPR020894">
    <property type="entry name" value="Cadherin_CS"/>
</dbReference>
<dbReference type="GO" id="GO:0009653">
    <property type="term" value="P:anatomical structure morphogenesis"/>
    <property type="evidence" value="ECO:0007669"/>
    <property type="project" value="UniProtKB-ARBA"/>
</dbReference>
<dbReference type="InterPro" id="IPR015919">
    <property type="entry name" value="Cadherin-like_sf"/>
</dbReference>
<keyword evidence="2" id="KW-0812">Transmembrane</keyword>
<dbReference type="FunFam" id="2.60.40.60:FF:000020">
    <property type="entry name" value="Dachsous cadherin-related 1b"/>
    <property type="match status" value="1"/>
</dbReference>
<evidence type="ECO:0000256" key="10">
    <source>
        <dbReference type="PROSITE-ProRule" id="PRU00043"/>
    </source>
</evidence>
<dbReference type="CDD" id="cd11304">
    <property type="entry name" value="Cadherin_repeat"/>
    <property type="match status" value="6"/>
</dbReference>
<dbReference type="FunFam" id="2.60.40.60:FF:000002">
    <property type="entry name" value="Protocadherin alpha 2"/>
    <property type="match status" value="1"/>
</dbReference>
<accession>A0A915J8L7</accession>
<dbReference type="InterPro" id="IPR050971">
    <property type="entry name" value="Cadherin-domain_protein"/>
</dbReference>
<evidence type="ECO:0000256" key="5">
    <source>
        <dbReference type="ARBA" id="ARBA00022837"/>
    </source>
</evidence>
<keyword evidence="3" id="KW-0732">Signal</keyword>
<evidence type="ECO:0000313" key="13">
    <source>
        <dbReference type="WBParaSite" id="nRc.2.0.1.t22098-RA"/>
    </source>
</evidence>
<sequence length="877" mass="98694">MTKIKKTEEKNKAKRKAVGTETAGVKMTGIEIAGAGGAEMCLVREIVVERKLRTKNLRKSDVNDNAPNFTQKYYSFKIHENVPEATFVGKISAYDADDAITSQNGQISYFFDEEVESPFKIDSQSGIVWTKSSLDTEKMSFYKLKVWAIDLGKPPMKTVVTVYFDILDENDNFPILSRKTIDLIIPEDLTVGSTSELHFEIWSGNVNDTFSIDQNTGNLKISRPLDREMLSNYSILVKVYDAPPTESIRHFDICRIKIDLSDINDNAPVFAGPMLLEAFDPDFGDNSLYEFSMASDHRAPFVVDHVTGNVLLTSSLKKNTYTFTVIVFDKIKPELKSYANFTVEISSWNDLEPKFLGEKIYSLRILDNLTVGSIIKRFRVEGNDKLYFWLRNSKFFDVDPYFGVLYLIRPFDSSNFHNFSIFVGNEFENSTDRVDVRLEIIDTNNHAPIFKQDPYIFYIAENFPIFPTKIGQVEAVDQDRGLNSKLSYAITRGNLSQFTIDPITGEIKVNGPLDREFVEKYSLTVEASDSGNEKLTGTTIVTIIVIDLNDNSPKFDQPYYTGRVTENVSIGTKVLCILATDADSGTNGEVEYVLRKSVDEVPFKIDSVTGVLYTSSNIDREFKNQYHFTVRAYDNGKGHKLYSDSNVTIIVLDVNDNPPIIKVVKQDIALKYPQKLDDLVYVVDASDSDLGENGSINFSILGQDANFFTIDNVTGAIKTKILDLRSDSYALDVNIQDGGGQQASASFRFFFRPAEDCPEFTEPKDKTVFTLLENSTPTDIASFKALSRKSEPFNKILYSASPRSFILAFFGGTERNAVDTTLPNGREVFVPSSSFGGYRWSFSRKLRLSFLIGSGLSGRKFQAIGDRFRSVGKGKYR</sequence>
<dbReference type="InterPro" id="IPR002126">
    <property type="entry name" value="Cadherin-like_dom"/>
</dbReference>
<dbReference type="SUPFAM" id="SSF49313">
    <property type="entry name" value="Cadherin-like"/>
    <property type="match status" value="7"/>
</dbReference>
<evidence type="ECO:0000256" key="9">
    <source>
        <dbReference type="ARBA" id="ARBA00023180"/>
    </source>
</evidence>
<feature type="domain" description="Cadherin" evidence="11">
    <location>
        <begin position="451"/>
        <end position="555"/>
    </location>
</feature>
<evidence type="ECO:0000256" key="1">
    <source>
        <dbReference type="ARBA" id="ARBA00004167"/>
    </source>
</evidence>
<feature type="domain" description="Cadherin" evidence="11">
    <location>
        <begin position="680"/>
        <end position="760"/>
    </location>
</feature>
<dbReference type="GO" id="GO:0005911">
    <property type="term" value="C:cell-cell junction"/>
    <property type="evidence" value="ECO:0007669"/>
    <property type="project" value="TreeGrafter"/>
</dbReference>
<evidence type="ECO:0000256" key="7">
    <source>
        <dbReference type="ARBA" id="ARBA00022989"/>
    </source>
</evidence>
<protein>
    <submittedName>
        <fullName evidence="13">Cadherin domain-containing protein</fullName>
    </submittedName>
</protein>
<dbReference type="FunFam" id="2.60.40.60:FF:000033">
    <property type="entry name" value="FAT atypical cadherin 1"/>
    <property type="match status" value="1"/>
</dbReference>
<dbReference type="GO" id="GO:0005886">
    <property type="term" value="C:plasma membrane"/>
    <property type="evidence" value="ECO:0007669"/>
    <property type="project" value="InterPro"/>
</dbReference>
<dbReference type="PROSITE" id="PS00232">
    <property type="entry name" value="CADHERIN_1"/>
    <property type="match status" value="3"/>
</dbReference>
<dbReference type="WBParaSite" id="nRc.2.0.1.t22098-RA">
    <property type="protein sequence ID" value="nRc.2.0.1.t22098-RA"/>
    <property type="gene ID" value="nRc.2.0.1.g22098"/>
</dbReference>
<dbReference type="PANTHER" id="PTHR24025">
    <property type="entry name" value="DESMOGLEIN FAMILY MEMBER"/>
    <property type="match status" value="1"/>
</dbReference>
<feature type="domain" description="Cadherin" evidence="11">
    <location>
        <begin position="188"/>
        <end position="270"/>
    </location>
</feature>
<feature type="domain" description="Cadherin" evidence="11">
    <location>
        <begin position="377"/>
        <end position="450"/>
    </location>
</feature>
<keyword evidence="12" id="KW-1185">Reference proteome</keyword>
<evidence type="ECO:0000256" key="3">
    <source>
        <dbReference type="ARBA" id="ARBA00022729"/>
    </source>
</evidence>
<dbReference type="GO" id="GO:0005509">
    <property type="term" value="F:calcium ion binding"/>
    <property type="evidence" value="ECO:0007669"/>
    <property type="project" value="UniProtKB-UniRule"/>
</dbReference>
<feature type="domain" description="Cadherin" evidence="11">
    <location>
        <begin position="70"/>
        <end position="176"/>
    </location>
</feature>
<dbReference type="AlphaFoldDB" id="A0A915J8L7"/>
<keyword evidence="6" id="KW-0130">Cell adhesion</keyword>
<dbReference type="GO" id="GO:0007156">
    <property type="term" value="P:homophilic cell adhesion via plasma membrane adhesion molecules"/>
    <property type="evidence" value="ECO:0007669"/>
    <property type="project" value="InterPro"/>
</dbReference>
<dbReference type="OMA" id="THVAINI"/>
<dbReference type="PRINTS" id="PR00205">
    <property type="entry name" value="CADHERIN"/>
</dbReference>
<dbReference type="Gene3D" id="2.60.40.60">
    <property type="entry name" value="Cadherins"/>
    <property type="match status" value="7"/>
</dbReference>
<comment type="subcellular location">
    <subcellularLocation>
        <location evidence="1">Membrane</location>
        <topology evidence="1">Single-pass membrane protein</topology>
    </subcellularLocation>
</comment>
<organism evidence="12 13">
    <name type="scientific">Romanomermis culicivorax</name>
    <name type="common">Nematode worm</name>
    <dbReference type="NCBI Taxonomy" id="13658"/>
    <lineage>
        <taxon>Eukaryota</taxon>
        <taxon>Metazoa</taxon>
        <taxon>Ecdysozoa</taxon>
        <taxon>Nematoda</taxon>
        <taxon>Enoplea</taxon>
        <taxon>Dorylaimia</taxon>
        <taxon>Mermithida</taxon>
        <taxon>Mermithoidea</taxon>
        <taxon>Mermithidae</taxon>
        <taxon>Romanomermis</taxon>
    </lineage>
</organism>
<keyword evidence="9" id="KW-0325">Glycoprotein</keyword>
<evidence type="ECO:0000256" key="8">
    <source>
        <dbReference type="ARBA" id="ARBA00023136"/>
    </source>
</evidence>
<keyword evidence="5 10" id="KW-0106">Calcium</keyword>
<name>A0A915J8L7_ROMCU</name>
<dbReference type="Pfam" id="PF00028">
    <property type="entry name" value="Cadherin"/>
    <property type="match status" value="6"/>
</dbReference>
<reference evidence="13" key="1">
    <citation type="submission" date="2022-11" db="UniProtKB">
        <authorList>
            <consortium name="WormBaseParasite"/>
        </authorList>
    </citation>
    <scope>IDENTIFICATION</scope>
</reference>
<evidence type="ECO:0000313" key="12">
    <source>
        <dbReference type="Proteomes" id="UP000887565"/>
    </source>
</evidence>
<evidence type="ECO:0000259" key="11">
    <source>
        <dbReference type="PROSITE" id="PS50268"/>
    </source>
</evidence>
<keyword evidence="4" id="KW-0677">Repeat</keyword>
<feature type="domain" description="Cadherin" evidence="11">
    <location>
        <begin position="556"/>
        <end position="661"/>
    </location>
</feature>
<keyword evidence="7" id="KW-1133">Transmembrane helix</keyword>
<dbReference type="PANTHER" id="PTHR24025:SF23">
    <property type="entry name" value="NEURAL-CADHERIN"/>
    <property type="match status" value="1"/>
</dbReference>
<evidence type="ECO:0000256" key="2">
    <source>
        <dbReference type="ARBA" id="ARBA00022692"/>
    </source>
</evidence>
<evidence type="ECO:0000256" key="6">
    <source>
        <dbReference type="ARBA" id="ARBA00022889"/>
    </source>
</evidence>
<proteinExistence type="predicted"/>
<dbReference type="PROSITE" id="PS50268">
    <property type="entry name" value="CADHERIN_2"/>
    <property type="match status" value="7"/>
</dbReference>
<keyword evidence="8" id="KW-0472">Membrane</keyword>
<feature type="domain" description="Cadherin" evidence="11">
    <location>
        <begin position="276"/>
        <end position="355"/>
    </location>
</feature>
<dbReference type="Proteomes" id="UP000887565">
    <property type="component" value="Unplaced"/>
</dbReference>
<evidence type="ECO:0000256" key="4">
    <source>
        <dbReference type="ARBA" id="ARBA00022737"/>
    </source>
</evidence>
<dbReference type="SMART" id="SM00112">
    <property type="entry name" value="CA"/>
    <property type="match status" value="7"/>
</dbReference>